<accession>A0ABW6EZ06</accession>
<protein>
    <submittedName>
        <fullName evidence="2">Uncharacterized protein</fullName>
    </submittedName>
</protein>
<evidence type="ECO:0000313" key="3">
    <source>
        <dbReference type="Proteomes" id="UP001598352"/>
    </source>
</evidence>
<evidence type="ECO:0000256" key="1">
    <source>
        <dbReference type="SAM" id="Phobius"/>
    </source>
</evidence>
<feature type="transmembrane region" description="Helical" evidence="1">
    <location>
        <begin position="111"/>
        <end position="129"/>
    </location>
</feature>
<reference evidence="2 3" key="1">
    <citation type="submission" date="2024-09" db="EMBL/GenBank/DDBJ databases">
        <title>The Natural Products Discovery Center: Release of the First 8490 Sequenced Strains for Exploring Actinobacteria Biosynthetic Diversity.</title>
        <authorList>
            <person name="Kalkreuter E."/>
            <person name="Kautsar S.A."/>
            <person name="Yang D."/>
            <person name="Bader C.D."/>
            <person name="Teijaro C.N."/>
            <person name="Fluegel L."/>
            <person name="Davis C.M."/>
            <person name="Simpson J.R."/>
            <person name="Lauterbach L."/>
            <person name="Steele A.D."/>
            <person name="Gui C."/>
            <person name="Meng S."/>
            <person name="Li G."/>
            <person name="Viehrig K."/>
            <person name="Ye F."/>
            <person name="Su P."/>
            <person name="Kiefer A.F."/>
            <person name="Nichols A."/>
            <person name="Cepeda A.J."/>
            <person name="Yan W."/>
            <person name="Fan B."/>
            <person name="Jiang Y."/>
            <person name="Adhikari A."/>
            <person name="Zheng C.-J."/>
            <person name="Schuster L."/>
            <person name="Cowan T.M."/>
            <person name="Smanski M.J."/>
            <person name="Chevrette M.G."/>
            <person name="De Carvalho L.P.S."/>
            <person name="Shen B."/>
        </authorList>
    </citation>
    <scope>NUCLEOTIDE SEQUENCE [LARGE SCALE GENOMIC DNA]</scope>
    <source>
        <strain evidence="2 3">NPDC058428</strain>
    </source>
</reference>
<keyword evidence="3" id="KW-1185">Reference proteome</keyword>
<gene>
    <name evidence="2" type="ORF">ACFWOQ_13245</name>
</gene>
<evidence type="ECO:0000313" key="2">
    <source>
        <dbReference type="EMBL" id="MFD4823534.1"/>
    </source>
</evidence>
<keyword evidence="1" id="KW-1133">Transmembrane helix</keyword>
<feature type="transmembrane region" description="Helical" evidence="1">
    <location>
        <begin position="82"/>
        <end position="104"/>
    </location>
</feature>
<dbReference type="EMBL" id="JBHXKZ010000009">
    <property type="protein sequence ID" value="MFD4823534.1"/>
    <property type="molecule type" value="Genomic_DNA"/>
</dbReference>
<dbReference type="Proteomes" id="UP001598352">
    <property type="component" value="Unassembled WGS sequence"/>
</dbReference>
<keyword evidence="1" id="KW-0812">Transmembrane</keyword>
<name>A0ABW6EZ06_9ACTN</name>
<keyword evidence="1" id="KW-0472">Membrane</keyword>
<comment type="caution">
    <text evidence="2">The sequence shown here is derived from an EMBL/GenBank/DDBJ whole genome shotgun (WGS) entry which is preliminary data.</text>
</comment>
<proteinExistence type="predicted"/>
<feature type="transmembrane region" description="Helical" evidence="1">
    <location>
        <begin position="41"/>
        <end position="62"/>
    </location>
</feature>
<organism evidence="2 3">
    <name type="scientific">Streptomyces rubiginosohelvolus</name>
    <dbReference type="NCBI Taxonomy" id="67362"/>
    <lineage>
        <taxon>Bacteria</taxon>
        <taxon>Bacillati</taxon>
        <taxon>Actinomycetota</taxon>
        <taxon>Actinomycetes</taxon>
        <taxon>Kitasatosporales</taxon>
        <taxon>Streptomycetaceae</taxon>
        <taxon>Streptomyces</taxon>
    </lineage>
</organism>
<sequence length="133" mass="14518">MTRIGLVPLEVFGDRWSMQGMLWVSKQDVKRHTLTSVGRRVATALCAVTLLGLNSVGGFFLLNALLAEPRGPWDTTITDTARAMALFALLTELLAAALTGAFVALGRLRRWWFAIPTVLILAAIARMVFPPVP</sequence>
<dbReference type="RefSeq" id="WP_382772621.1">
    <property type="nucleotide sequence ID" value="NZ_JBHXKZ010000009.1"/>
</dbReference>